<name>A0ABS5AM98_9PSEU</name>
<organism evidence="1 2">
    <name type="scientific">Crossiella equi</name>
    <dbReference type="NCBI Taxonomy" id="130796"/>
    <lineage>
        <taxon>Bacteria</taxon>
        <taxon>Bacillati</taxon>
        <taxon>Actinomycetota</taxon>
        <taxon>Actinomycetes</taxon>
        <taxon>Pseudonocardiales</taxon>
        <taxon>Pseudonocardiaceae</taxon>
        <taxon>Crossiella</taxon>
    </lineage>
</organism>
<gene>
    <name evidence="1" type="ORF">JOF53_006565</name>
</gene>
<sequence>MQPALDTTAQARLLEQLRLRARLASAATGTAEWLFTSPEDLVLSLGRWGRPHTLPAGATFGLPGRCFANANLYAARHPGLYYVEGYALDRIGFAHPHAWCVDETGTVHDNTWEEPGLAYAGLPFTRDYAQNAGTDRLVHDHYRDHCRILRVGFPAGAIAEVGLPLAFPATA</sequence>
<dbReference type="Proteomes" id="UP001519363">
    <property type="component" value="Unassembled WGS sequence"/>
</dbReference>
<evidence type="ECO:0000313" key="2">
    <source>
        <dbReference type="Proteomes" id="UP001519363"/>
    </source>
</evidence>
<reference evidence="1 2" key="1">
    <citation type="submission" date="2021-03" db="EMBL/GenBank/DDBJ databases">
        <title>Sequencing the genomes of 1000 actinobacteria strains.</title>
        <authorList>
            <person name="Klenk H.-P."/>
        </authorList>
    </citation>
    <scope>NUCLEOTIDE SEQUENCE [LARGE SCALE GENOMIC DNA]</scope>
    <source>
        <strain evidence="1 2">DSM 44580</strain>
    </source>
</reference>
<dbReference type="RefSeq" id="WP_086787355.1">
    <property type="nucleotide sequence ID" value="NZ_JAGIOO010000001.1"/>
</dbReference>
<proteinExistence type="predicted"/>
<dbReference type="EMBL" id="JAGIOO010000001">
    <property type="protein sequence ID" value="MBP2477693.1"/>
    <property type="molecule type" value="Genomic_DNA"/>
</dbReference>
<comment type="caution">
    <text evidence="1">The sequence shown here is derived from an EMBL/GenBank/DDBJ whole genome shotgun (WGS) entry which is preliminary data.</text>
</comment>
<evidence type="ECO:0000313" key="1">
    <source>
        <dbReference type="EMBL" id="MBP2477693.1"/>
    </source>
</evidence>
<accession>A0ABS5AM98</accession>
<protein>
    <submittedName>
        <fullName evidence="1">Uncharacterized protein</fullName>
    </submittedName>
</protein>
<keyword evidence="2" id="KW-1185">Reference proteome</keyword>